<dbReference type="Gene3D" id="3.30.2020.10">
    <property type="entry name" value="NE0471-like N-terminal domain"/>
    <property type="match status" value="1"/>
</dbReference>
<dbReference type="InterPro" id="IPR018841">
    <property type="entry name" value="DUF2442"/>
</dbReference>
<proteinExistence type="predicted"/>
<name>A0ABU1AUT2_9BACT</name>
<organism evidence="1 2">
    <name type="scientific">Thalassobacterium maritimum</name>
    <dbReference type="NCBI Taxonomy" id="3041265"/>
    <lineage>
        <taxon>Bacteria</taxon>
        <taxon>Pseudomonadati</taxon>
        <taxon>Verrucomicrobiota</taxon>
        <taxon>Opitutia</taxon>
        <taxon>Puniceicoccales</taxon>
        <taxon>Coraliomargaritaceae</taxon>
        <taxon>Thalassobacterium</taxon>
    </lineage>
</organism>
<evidence type="ECO:0000313" key="1">
    <source>
        <dbReference type="EMBL" id="MDQ8207900.1"/>
    </source>
</evidence>
<protein>
    <submittedName>
        <fullName evidence="1">DUF2442 domain-containing protein</fullName>
    </submittedName>
</protein>
<dbReference type="Pfam" id="PF10387">
    <property type="entry name" value="DUF2442"/>
    <property type="match status" value="1"/>
</dbReference>
<gene>
    <name evidence="1" type="ORF">QEH52_10285</name>
</gene>
<dbReference type="SUPFAM" id="SSF143880">
    <property type="entry name" value="NE0471 N-terminal domain-like"/>
    <property type="match status" value="1"/>
</dbReference>
<comment type="caution">
    <text evidence="1">The sequence shown here is derived from an EMBL/GenBank/DDBJ whole genome shotgun (WGS) entry which is preliminary data.</text>
</comment>
<accession>A0ABU1AUT2</accession>
<dbReference type="InterPro" id="IPR036782">
    <property type="entry name" value="NE0471-like_N"/>
</dbReference>
<dbReference type="EMBL" id="JARXHW010000021">
    <property type="protein sequence ID" value="MDQ8207900.1"/>
    <property type="molecule type" value="Genomic_DNA"/>
</dbReference>
<dbReference type="RefSeq" id="WP_308950232.1">
    <property type="nucleotide sequence ID" value="NZ_JARXHW010000021.1"/>
</dbReference>
<reference evidence="1 2" key="1">
    <citation type="submission" date="2023-04" db="EMBL/GenBank/DDBJ databases">
        <title>A novel bacteria isolated from coastal sediment.</title>
        <authorList>
            <person name="Liu X.-J."/>
            <person name="Du Z.-J."/>
        </authorList>
    </citation>
    <scope>NUCLEOTIDE SEQUENCE [LARGE SCALE GENOMIC DNA]</scope>
    <source>
        <strain evidence="1 2">SDUM461003</strain>
    </source>
</reference>
<evidence type="ECO:0000313" key="2">
    <source>
        <dbReference type="Proteomes" id="UP001225316"/>
    </source>
</evidence>
<sequence>MKFPHIKEAEYLDGYRIWVKFSDGTEGEVDLVNELSGTVFAPLRDIDFFKEFSLDGNTLTWPNGADFAPDFIHSSLRQIKTV</sequence>
<keyword evidence="2" id="KW-1185">Reference proteome</keyword>
<dbReference type="Proteomes" id="UP001225316">
    <property type="component" value="Unassembled WGS sequence"/>
</dbReference>